<dbReference type="GO" id="GO:0005886">
    <property type="term" value="C:plasma membrane"/>
    <property type="evidence" value="ECO:0007669"/>
    <property type="project" value="UniProtKB-SubCell"/>
</dbReference>
<keyword evidence="3 5" id="KW-0807">Transducer</keyword>
<comment type="subcellular location">
    <subcellularLocation>
        <location evidence="1">Cell inner membrane</location>
        <topology evidence="1">Multi-pass membrane protein</topology>
    </subcellularLocation>
</comment>
<keyword evidence="6" id="KW-0812">Transmembrane</keyword>
<evidence type="ECO:0000259" key="8">
    <source>
        <dbReference type="PROSITE" id="PS50192"/>
    </source>
</evidence>
<evidence type="ECO:0000259" key="7">
    <source>
        <dbReference type="PROSITE" id="PS50111"/>
    </source>
</evidence>
<dbReference type="Gene3D" id="6.10.340.10">
    <property type="match status" value="1"/>
</dbReference>
<dbReference type="PROSITE" id="PS50192">
    <property type="entry name" value="T_SNARE"/>
    <property type="match status" value="1"/>
</dbReference>
<accession>A0A5A9GPL7</accession>
<dbReference type="OrthoDB" id="7295762at2"/>
<dbReference type="PANTHER" id="PTHR32089">
    <property type="entry name" value="METHYL-ACCEPTING CHEMOTAXIS PROTEIN MCPB"/>
    <property type="match status" value="1"/>
</dbReference>
<dbReference type="SMART" id="SM00283">
    <property type="entry name" value="MA"/>
    <property type="match status" value="1"/>
</dbReference>
<dbReference type="Proteomes" id="UP000324927">
    <property type="component" value="Unassembled WGS sequence"/>
</dbReference>
<keyword evidence="2" id="KW-0997">Cell inner membrane</keyword>
<feature type="transmembrane region" description="Helical" evidence="6">
    <location>
        <begin position="291"/>
        <end position="317"/>
    </location>
</feature>
<evidence type="ECO:0000256" key="3">
    <source>
        <dbReference type="ARBA" id="ARBA00023224"/>
    </source>
</evidence>
<dbReference type="PROSITE" id="PS50885">
    <property type="entry name" value="HAMP"/>
    <property type="match status" value="1"/>
</dbReference>
<proteinExistence type="inferred from homology"/>
<dbReference type="PANTHER" id="PTHR32089:SF112">
    <property type="entry name" value="LYSOZYME-LIKE PROTEIN-RELATED"/>
    <property type="match status" value="1"/>
</dbReference>
<feature type="domain" description="T-SNARE coiled-coil homology" evidence="8">
    <location>
        <begin position="563"/>
        <end position="625"/>
    </location>
</feature>
<evidence type="ECO:0000259" key="9">
    <source>
        <dbReference type="PROSITE" id="PS50885"/>
    </source>
</evidence>
<dbReference type="InterPro" id="IPR004089">
    <property type="entry name" value="MCPsignal_dom"/>
</dbReference>
<dbReference type="AlphaFoldDB" id="A0A5A9GPL7"/>
<keyword evidence="11" id="KW-1185">Reference proteome</keyword>
<gene>
    <name evidence="10" type="ORF">FZ942_12625</name>
</gene>
<reference evidence="10 11" key="1">
    <citation type="submission" date="2019-08" db="EMBL/GenBank/DDBJ databases">
        <authorList>
            <person name="Grouzdev D."/>
            <person name="Tikhonova E."/>
            <person name="Kravchenko I."/>
        </authorList>
    </citation>
    <scope>NUCLEOTIDE SEQUENCE [LARGE SCALE GENOMIC DNA]</scope>
    <source>
        <strain evidence="10 11">59b</strain>
    </source>
</reference>
<dbReference type="SUPFAM" id="SSF58104">
    <property type="entry name" value="Methyl-accepting chemotaxis protein (MCP) signaling domain"/>
    <property type="match status" value="1"/>
</dbReference>
<name>A0A5A9GPL7_AZOLI</name>
<sequence>MAGYVAFDAVTDLTTKVRVQKNLAAYEMTLSIASRIPTERSAWGLAFNNADALGGEAGKRVDMAGAALDEVVNETQRRFVVAGLPHDDIDRIAERLIAVRGAARQVLTQDRSARPANGFATLVEGLVAVNELGSRAIDSAYRETVRMDGSLLASTNLARLAQDLRDLVGIRSAMLGVFVSGAALSQDRNIAVSEMTGKIGLLWQQLRKSVENLGLPPDLAQAVEHLNTTVMTAGEQRFQSIAEAARNKVAPPIAFAEWNPWSGSVANNILLMRDAALAHAKESNAEALNGAWWRLAGALAIIAVMIIAFGAAAGILFRQIVRRLHRMTAAIVRLSADDLAVDIPQAGAGDELDDMAGALMVLKAGAIERIRLAEASEAEARARSARTHRLEALVRDFDLRTADILDTLGHSSGELGETADLMAVLADQTRRRSTASAVAAAQTSSNVQTVAAASEEMTVAIQEIGRQVAQSHEIAGRAVAEAGRTGSSVRDLATSVERIDNVVRLIQDIANQTNLLALNATIEAARAGEAGKGFAVVAGEVKSLANQTARATEEISAQIAGVQSATVSTVAAIEEIGTIIASINEITTTIASATEEQNATASEIARNIAQAADGTQEVSSNIGDVNAAANQTDIAVEQVLCASKTLSEKAAALHQEVTSFLSAIRAA</sequence>
<dbReference type="Gene3D" id="1.10.287.950">
    <property type="entry name" value="Methyl-accepting chemotaxis protein"/>
    <property type="match status" value="1"/>
</dbReference>
<comment type="caution">
    <text evidence="10">The sequence shown here is derived from an EMBL/GenBank/DDBJ whole genome shotgun (WGS) entry which is preliminary data.</text>
</comment>
<evidence type="ECO:0000256" key="6">
    <source>
        <dbReference type="SAM" id="Phobius"/>
    </source>
</evidence>
<dbReference type="SMART" id="SM00304">
    <property type="entry name" value="HAMP"/>
    <property type="match status" value="2"/>
</dbReference>
<dbReference type="InterPro" id="IPR003660">
    <property type="entry name" value="HAMP_dom"/>
</dbReference>
<evidence type="ECO:0000256" key="4">
    <source>
        <dbReference type="ARBA" id="ARBA00029447"/>
    </source>
</evidence>
<feature type="domain" description="HAMP" evidence="9">
    <location>
        <begin position="318"/>
        <end position="371"/>
    </location>
</feature>
<keyword evidence="2" id="KW-1003">Cell membrane</keyword>
<dbReference type="Pfam" id="PF00015">
    <property type="entry name" value="MCPsignal"/>
    <property type="match status" value="1"/>
</dbReference>
<keyword evidence="6" id="KW-0472">Membrane</keyword>
<dbReference type="GO" id="GO:0007165">
    <property type="term" value="P:signal transduction"/>
    <property type="evidence" value="ECO:0007669"/>
    <property type="project" value="UniProtKB-KW"/>
</dbReference>
<feature type="domain" description="Methyl-accepting transducer" evidence="7">
    <location>
        <begin position="411"/>
        <end position="647"/>
    </location>
</feature>
<dbReference type="InterPro" id="IPR000727">
    <property type="entry name" value="T_SNARE_dom"/>
</dbReference>
<keyword evidence="6" id="KW-1133">Transmembrane helix</keyword>
<evidence type="ECO:0000256" key="1">
    <source>
        <dbReference type="ARBA" id="ARBA00004429"/>
    </source>
</evidence>
<evidence type="ECO:0000313" key="11">
    <source>
        <dbReference type="Proteomes" id="UP000324927"/>
    </source>
</evidence>
<dbReference type="PROSITE" id="PS50111">
    <property type="entry name" value="CHEMOTAXIS_TRANSDUC_2"/>
    <property type="match status" value="1"/>
</dbReference>
<dbReference type="SUPFAM" id="SSF158472">
    <property type="entry name" value="HAMP domain-like"/>
    <property type="match status" value="1"/>
</dbReference>
<protein>
    <submittedName>
        <fullName evidence="10">HAMP domain-containing protein</fullName>
    </submittedName>
</protein>
<evidence type="ECO:0000256" key="5">
    <source>
        <dbReference type="PROSITE-ProRule" id="PRU00284"/>
    </source>
</evidence>
<evidence type="ECO:0000313" key="10">
    <source>
        <dbReference type="EMBL" id="KAA0596300.1"/>
    </source>
</evidence>
<dbReference type="EMBL" id="VTTN01000004">
    <property type="protein sequence ID" value="KAA0596300.1"/>
    <property type="molecule type" value="Genomic_DNA"/>
</dbReference>
<dbReference type="Pfam" id="PF00672">
    <property type="entry name" value="HAMP"/>
    <property type="match status" value="1"/>
</dbReference>
<comment type="similarity">
    <text evidence="4">Belongs to the methyl-accepting chemotaxis (MCP) protein family.</text>
</comment>
<organism evidence="10 11">
    <name type="scientific">Azospirillum lipoferum</name>
    <dbReference type="NCBI Taxonomy" id="193"/>
    <lineage>
        <taxon>Bacteria</taxon>
        <taxon>Pseudomonadati</taxon>
        <taxon>Pseudomonadota</taxon>
        <taxon>Alphaproteobacteria</taxon>
        <taxon>Rhodospirillales</taxon>
        <taxon>Azospirillaceae</taxon>
        <taxon>Azospirillum</taxon>
    </lineage>
</organism>
<evidence type="ECO:0000256" key="2">
    <source>
        <dbReference type="ARBA" id="ARBA00022519"/>
    </source>
</evidence>